<dbReference type="Proteomes" id="UP000504606">
    <property type="component" value="Unplaced"/>
</dbReference>
<organism evidence="1 4">
    <name type="scientific">Frankliniella occidentalis</name>
    <name type="common">Western flower thrips</name>
    <name type="synonym">Euthrips occidentalis</name>
    <dbReference type="NCBI Taxonomy" id="133901"/>
    <lineage>
        <taxon>Eukaryota</taxon>
        <taxon>Metazoa</taxon>
        <taxon>Ecdysozoa</taxon>
        <taxon>Arthropoda</taxon>
        <taxon>Hexapoda</taxon>
        <taxon>Insecta</taxon>
        <taxon>Pterygota</taxon>
        <taxon>Neoptera</taxon>
        <taxon>Paraneoptera</taxon>
        <taxon>Thysanoptera</taxon>
        <taxon>Terebrantia</taxon>
        <taxon>Thripoidea</taxon>
        <taxon>Thripidae</taxon>
        <taxon>Frankliniella</taxon>
    </lineage>
</organism>
<accession>A0A9C6X6B0</accession>
<evidence type="ECO:0000313" key="1">
    <source>
        <dbReference type="Proteomes" id="UP000504606"/>
    </source>
</evidence>
<dbReference type="GeneID" id="127751061"/>
<dbReference type="RefSeq" id="XP_052129979.1">
    <property type="nucleotide sequence ID" value="XM_052274019.1"/>
</dbReference>
<keyword evidence="1" id="KW-1185">Reference proteome</keyword>
<evidence type="ECO:0000313" key="4">
    <source>
        <dbReference type="RefSeq" id="XP_052129980.1"/>
    </source>
</evidence>
<name>A0A9C6X6B0_FRAOC</name>
<dbReference type="KEGG" id="foc:127751061"/>
<dbReference type="AlphaFoldDB" id="A0A9C6X6B0"/>
<proteinExistence type="predicted"/>
<dbReference type="RefSeq" id="XP_052129978.1">
    <property type="nucleotide sequence ID" value="XM_052274018.1"/>
</dbReference>
<protein>
    <submittedName>
        <fullName evidence="2 3">Uncharacterized protein LOC127751061</fullName>
    </submittedName>
</protein>
<evidence type="ECO:0000313" key="3">
    <source>
        <dbReference type="RefSeq" id="XP_052129979.1"/>
    </source>
</evidence>
<evidence type="ECO:0000313" key="2">
    <source>
        <dbReference type="RefSeq" id="XP_052129978.1"/>
    </source>
</evidence>
<dbReference type="OrthoDB" id="10481168at2759"/>
<reference evidence="2 3" key="1">
    <citation type="submission" date="2025-04" db="UniProtKB">
        <authorList>
            <consortium name="RefSeq"/>
        </authorList>
    </citation>
    <scope>IDENTIFICATION</scope>
    <source>
        <tissue evidence="2 3">Whole organism</tissue>
    </source>
</reference>
<dbReference type="RefSeq" id="XP_052129980.1">
    <property type="nucleotide sequence ID" value="XM_052274020.1"/>
</dbReference>
<gene>
    <name evidence="2 3 4" type="primary">LOC127751061</name>
</gene>
<sequence length="227" mass="25813">MQPTSATSVEDMHFKIKDEFVEEVIDIESEATIWGTQEALTSETRNQDMVFLEEGFTVIKEEVPEGAVSLLDLFPAYAAPAHASYGKNVNPKQRGIEPVGLFMVKKLLQLTVPKKHVSSRWSKHTTDSILKFLKSFATVAQGCSRTHSADKSLALRGPRILKCEECFVEFSGVYDKYLKLFSHYKRDHGSKCNVLIGRRWNKHMTSLDLMVQAWKMDLKYESVGLTY</sequence>